<comment type="caution">
    <text evidence="1">The sequence shown here is derived from an EMBL/GenBank/DDBJ whole genome shotgun (WGS) entry which is preliminary data.</text>
</comment>
<name>A0AB36P659_9FLAO</name>
<proteinExistence type="predicted"/>
<evidence type="ECO:0000313" key="4">
    <source>
        <dbReference type="Proteomes" id="UP000198431"/>
    </source>
</evidence>
<evidence type="ECO:0000313" key="1">
    <source>
        <dbReference type="EMBL" id="OXB07808.1"/>
    </source>
</evidence>
<dbReference type="Proteomes" id="UP000184216">
    <property type="component" value="Unassembled WGS sequence"/>
</dbReference>
<dbReference type="RefSeq" id="WP_073396345.1">
    <property type="nucleotide sequence ID" value="NZ_FRBX01000004.1"/>
</dbReference>
<gene>
    <name evidence="1" type="ORF">B0A72_02780</name>
    <name evidence="2" type="ORF">SAMN05444387_3261</name>
</gene>
<dbReference type="EMBL" id="FRBX01000004">
    <property type="protein sequence ID" value="SHM81160.1"/>
    <property type="molecule type" value="Genomic_DNA"/>
</dbReference>
<accession>A0AB36P659</accession>
<sequence length="115" mass="13266">MHWKSKNKIQRDTTKLYLTELKGDEKMAREIRLQLGKKEYVLFDLETEFPAKIEYISLTNGGFNYTPGQGDQIIIYGKSKVLNILENSKKSDIINSQTVDELISMINEMTNLAFS</sequence>
<protein>
    <submittedName>
        <fullName evidence="1">Uncharacterized protein</fullName>
    </submittedName>
</protein>
<dbReference type="Proteomes" id="UP000198431">
    <property type="component" value="Unassembled WGS sequence"/>
</dbReference>
<reference evidence="1 4" key="1">
    <citation type="submission" date="2016-11" db="EMBL/GenBank/DDBJ databases">
        <title>Whole genomes of Flavobacteriaceae.</title>
        <authorList>
            <person name="Stine C."/>
            <person name="Li C."/>
            <person name="Tadesse D."/>
        </authorList>
    </citation>
    <scope>NUCLEOTIDE SEQUENCE [LARGE SCALE GENOMIC DNA]</scope>
    <source>
        <strain evidence="1 4">ATCC 19366</strain>
    </source>
</reference>
<evidence type="ECO:0000313" key="2">
    <source>
        <dbReference type="EMBL" id="SHM81160.1"/>
    </source>
</evidence>
<dbReference type="AlphaFoldDB" id="A0AB36P659"/>
<dbReference type="EMBL" id="MUHB01000003">
    <property type="protein sequence ID" value="OXB07808.1"/>
    <property type="molecule type" value="Genomic_DNA"/>
</dbReference>
<evidence type="ECO:0000313" key="3">
    <source>
        <dbReference type="Proteomes" id="UP000184216"/>
    </source>
</evidence>
<keyword evidence="3" id="KW-1185">Reference proteome</keyword>
<organism evidence="1 4">
    <name type="scientific">Flavobacterium pectinovorum</name>
    <dbReference type="NCBI Taxonomy" id="29533"/>
    <lineage>
        <taxon>Bacteria</taxon>
        <taxon>Pseudomonadati</taxon>
        <taxon>Bacteroidota</taxon>
        <taxon>Flavobacteriia</taxon>
        <taxon>Flavobacteriales</taxon>
        <taxon>Flavobacteriaceae</taxon>
        <taxon>Flavobacterium</taxon>
    </lineage>
</organism>
<reference evidence="2 3" key="2">
    <citation type="submission" date="2016-11" db="EMBL/GenBank/DDBJ databases">
        <authorList>
            <person name="Varghese N."/>
            <person name="Submissions S."/>
        </authorList>
    </citation>
    <scope>NUCLEOTIDE SEQUENCE [LARGE SCALE GENOMIC DNA]</scope>
    <source>
        <strain evidence="2 3">DSM 6368</strain>
    </source>
</reference>